<feature type="domain" description="URB1 C-terminal" evidence="1">
    <location>
        <begin position="150"/>
        <end position="330"/>
    </location>
</feature>
<dbReference type="AlphaFoldDB" id="A0A2A2LS99"/>
<accession>A0A2A2LS99</accession>
<evidence type="ECO:0000313" key="2">
    <source>
        <dbReference type="EMBL" id="PAV89091.1"/>
    </source>
</evidence>
<dbReference type="GO" id="GO:0005730">
    <property type="term" value="C:nucleolus"/>
    <property type="evidence" value="ECO:0007669"/>
    <property type="project" value="TreeGrafter"/>
</dbReference>
<dbReference type="EMBL" id="LIAE01006475">
    <property type="protein sequence ID" value="PAV89091.1"/>
    <property type="molecule type" value="Genomic_DNA"/>
</dbReference>
<proteinExistence type="predicted"/>
<keyword evidence="3" id="KW-1185">Reference proteome</keyword>
<dbReference type="InterPro" id="IPR039844">
    <property type="entry name" value="URB1"/>
</dbReference>
<evidence type="ECO:0000313" key="3">
    <source>
        <dbReference type="Proteomes" id="UP000218231"/>
    </source>
</evidence>
<dbReference type="InterPro" id="IPR032436">
    <property type="entry name" value="URB1_C"/>
</dbReference>
<sequence>MGKRKGDSYGGEKIPKLEERPLAEFSKICRKISDDKLDVEVLRKFLDELEDNKDNDSTLSLIRSSFDDKLIVSLLSTYSVTRSEQDELIFTILQKAERVYQVELPKYFPIIWGQNAKKNYENLQKFGTSLHVRITPNEVSCELFAKTNCLAFVFTCCSSPHSTTRVLAYYCLQRYLGLITTLQASPIAEIFEERTFLIYVLKLFRQSVEIEAQRLSNIITHFFARTVDLLFHAGENPITNAIIAFLCLKPVVDFNNVPEFYKLLFSSSTEHHKEEQNWILMLISEALIEPMDYNLNGLKLLQGVFTSSMTDQTSRKHILSILKSCVQVEGI</sequence>
<dbReference type="PANTHER" id="PTHR13500">
    <property type="entry name" value="NUCLEOLAR PRERIBOSOMAL-ASSOCIATED PROTEIN 1"/>
    <property type="match status" value="1"/>
</dbReference>
<evidence type="ECO:0000259" key="1">
    <source>
        <dbReference type="Pfam" id="PF16201"/>
    </source>
</evidence>
<protein>
    <recommendedName>
        <fullName evidence="1">URB1 C-terminal domain-containing protein</fullName>
    </recommendedName>
</protein>
<dbReference type="GO" id="GO:0000463">
    <property type="term" value="P:maturation of LSU-rRNA from tricistronic rRNA transcript (SSU-rRNA, 5.8S rRNA, LSU-rRNA)"/>
    <property type="evidence" value="ECO:0007669"/>
    <property type="project" value="TreeGrafter"/>
</dbReference>
<comment type="caution">
    <text evidence="2">The sequence shown here is derived from an EMBL/GenBank/DDBJ whole genome shotgun (WGS) entry which is preliminary data.</text>
</comment>
<name>A0A2A2LS99_9BILA</name>
<dbReference type="STRING" id="2018661.A0A2A2LS99"/>
<dbReference type="PANTHER" id="PTHR13500:SF0">
    <property type="entry name" value="NUCLEOLAR PRE-RIBOSOMAL-ASSOCIATED PROTEIN 1"/>
    <property type="match status" value="1"/>
</dbReference>
<dbReference type="Pfam" id="PF16201">
    <property type="entry name" value="NopRA1"/>
    <property type="match status" value="1"/>
</dbReference>
<dbReference type="Proteomes" id="UP000218231">
    <property type="component" value="Unassembled WGS sequence"/>
</dbReference>
<dbReference type="OrthoDB" id="72892at2759"/>
<organism evidence="2 3">
    <name type="scientific">Diploscapter pachys</name>
    <dbReference type="NCBI Taxonomy" id="2018661"/>
    <lineage>
        <taxon>Eukaryota</taxon>
        <taxon>Metazoa</taxon>
        <taxon>Ecdysozoa</taxon>
        <taxon>Nematoda</taxon>
        <taxon>Chromadorea</taxon>
        <taxon>Rhabditida</taxon>
        <taxon>Rhabditina</taxon>
        <taxon>Rhabditomorpha</taxon>
        <taxon>Rhabditoidea</taxon>
        <taxon>Rhabditidae</taxon>
        <taxon>Diploscapter</taxon>
    </lineage>
</organism>
<reference evidence="2 3" key="1">
    <citation type="journal article" date="2017" name="Curr. Biol.">
        <title>Genome architecture and evolution of a unichromosomal asexual nematode.</title>
        <authorList>
            <person name="Fradin H."/>
            <person name="Zegar C."/>
            <person name="Gutwein M."/>
            <person name="Lucas J."/>
            <person name="Kovtun M."/>
            <person name="Corcoran D."/>
            <person name="Baugh L.R."/>
            <person name="Kiontke K."/>
            <person name="Gunsalus K."/>
            <person name="Fitch D.H."/>
            <person name="Piano F."/>
        </authorList>
    </citation>
    <scope>NUCLEOTIDE SEQUENCE [LARGE SCALE GENOMIC DNA]</scope>
    <source>
        <strain evidence="2">PF1309</strain>
    </source>
</reference>
<dbReference type="GO" id="GO:0000466">
    <property type="term" value="P:maturation of 5.8S rRNA from tricistronic rRNA transcript (SSU-rRNA, 5.8S rRNA, LSU-rRNA)"/>
    <property type="evidence" value="ECO:0007669"/>
    <property type="project" value="TreeGrafter"/>
</dbReference>
<gene>
    <name evidence="2" type="ORF">WR25_20510</name>
</gene>